<dbReference type="Proteomes" id="UP001219525">
    <property type="component" value="Unassembled WGS sequence"/>
</dbReference>
<proteinExistence type="predicted"/>
<keyword evidence="1" id="KW-1133">Transmembrane helix</keyword>
<organism evidence="3 4">
    <name type="scientific">Mycena pura</name>
    <dbReference type="NCBI Taxonomy" id="153505"/>
    <lineage>
        <taxon>Eukaryota</taxon>
        <taxon>Fungi</taxon>
        <taxon>Dikarya</taxon>
        <taxon>Basidiomycota</taxon>
        <taxon>Agaricomycotina</taxon>
        <taxon>Agaricomycetes</taxon>
        <taxon>Agaricomycetidae</taxon>
        <taxon>Agaricales</taxon>
        <taxon>Marasmiineae</taxon>
        <taxon>Mycenaceae</taxon>
        <taxon>Mycena</taxon>
    </lineage>
</organism>
<dbReference type="AlphaFoldDB" id="A0AAD6USD8"/>
<comment type="caution">
    <text evidence="3">The sequence shown here is derived from an EMBL/GenBank/DDBJ whole genome shotgun (WGS) entry which is preliminary data.</text>
</comment>
<feature type="transmembrane region" description="Helical" evidence="1">
    <location>
        <begin position="224"/>
        <end position="245"/>
    </location>
</feature>
<evidence type="ECO:0000313" key="4">
    <source>
        <dbReference type="Proteomes" id="UP001219525"/>
    </source>
</evidence>
<keyword evidence="1" id="KW-0472">Membrane</keyword>
<evidence type="ECO:0000256" key="1">
    <source>
        <dbReference type="SAM" id="Phobius"/>
    </source>
</evidence>
<dbReference type="InterPro" id="IPR045340">
    <property type="entry name" value="DUF6533"/>
</dbReference>
<dbReference type="Pfam" id="PF20151">
    <property type="entry name" value="DUF6533"/>
    <property type="match status" value="1"/>
</dbReference>
<reference evidence="3" key="1">
    <citation type="submission" date="2023-03" db="EMBL/GenBank/DDBJ databases">
        <title>Massive genome expansion in bonnet fungi (Mycena s.s.) driven by repeated elements and novel gene families across ecological guilds.</title>
        <authorList>
            <consortium name="Lawrence Berkeley National Laboratory"/>
            <person name="Harder C.B."/>
            <person name="Miyauchi S."/>
            <person name="Viragh M."/>
            <person name="Kuo A."/>
            <person name="Thoen E."/>
            <person name="Andreopoulos B."/>
            <person name="Lu D."/>
            <person name="Skrede I."/>
            <person name="Drula E."/>
            <person name="Henrissat B."/>
            <person name="Morin E."/>
            <person name="Kohler A."/>
            <person name="Barry K."/>
            <person name="LaButti K."/>
            <person name="Morin E."/>
            <person name="Salamov A."/>
            <person name="Lipzen A."/>
            <person name="Mereny Z."/>
            <person name="Hegedus B."/>
            <person name="Baldrian P."/>
            <person name="Stursova M."/>
            <person name="Weitz H."/>
            <person name="Taylor A."/>
            <person name="Grigoriev I.V."/>
            <person name="Nagy L.G."/>
            <person name="Martin F."/>
            <person name="Kauserud H."/>
        </authorList>
    </citation>
    <scope>NUCLEOTIDE SEQUENCE</scope>
    <source>
        <strain evidence="3">9144</strain>
    </source>
</reference>
<evidence type="ECO:0000259" key="2">
    <source>
        <dbReference type="Pfam" id="PF20151"/>
    </source>
</evidence>
<feature type="domain" description="DUF6533" evidence="2">
    <location>
        <begin position="19"/>
        <end position="64"/>
    </location>
</feature>
<name>A0AAD6USD8_9AGAR</name>
<keyword evidence="4" id="KW-1185">Reference proteome</keyword>
<feature type="transmembrane region" description="Helical" evidence="1">
    <location>
        <begin position="179"/>
        <end position="203"/>
    </location>
</feature>
<dbReference type="EMBL" id="JARJCW010000108">
    <property type="protein sequence ID" value="KAJ7193463.1"/>
    <property type="molecule type" value="Genomic_DNA"/>
</dbReference>
<keyword evidence="1" id="KW-0812">Transmembrane</keyword>
<accession>A0AAD6USD8</accession>
<evidence type="ECO:0000313" key="3">
    <source>
        <dbReference type="EMBL" id="KAJ7193463.1"/>
    </source>
</evidence>
<sequence length="348" mass="38984">MAGEVEAGLAAWRLQMVKYSDMAAIALLFFDYFLTLNLEKTLVWPSRWSISKILFVFSRYLPFVEVPLCVYYIFALRPSSASCQAVNSSVISERRHHPASLKALNMTRSGSAHRNFHSRSYPPSADVCPEWPESALPANFHASLGVSASIVTLSIFIRGSEYDAPPLDLPGCDLVGGTFIFVGVPFIVITLFEMSLMSYTLWLGIQTYRHSASPMVVTLYRDGILYFVFLSAMSICNLVVLVAGPAHMQDLLNGILRVLHAIFSCRIILHVREVERTRQDATYTHGTDVYFATLHDNDTDHREQVEQEFTGPSNDGMARPERAHVTPTKARAILRLHTCSSLPAHERL</sequence>
<gene>
    <name evidence="3" type="ORF">GGX14DRAFT_577251</name>
</gene>
<protein>
    <recommendedName>
        <fullName evidence="2">DUF6533 domain-containing protein</fullName>
    </recommendedName>
</protein>